<dbReference type="EMBL" id="GEFM01004165">
    <property type="protein sequence ID" value="JAP71631.1"/>
    <property type="molecule type" value="mRNA"/>
</dbReference>
<evidence type="ECO:0000313" key="6">
    <source>
        <dbReference type="EMBL" id="JAP71631.1"/>
    </source>
</evidence>
<dbReference type="GO" id="GO:0006914">
    <property type="term" value="P:autophagy"/>
    <property type="evidence" value="ECO:0007669"/>
    <property type="project" value="TreeGrafter"/>
</dbReference>
<reference evidence="6" key="1">
    <citation type="submission" date="2016-02" db="EMBL/GenBank/DDBJ databases">
        <title>RNAseq analyses of the midgut from blood- or serum-fed Ixodes ricinus ticks.</title>
        <authorList>
            <person name="Perner J."/>
            <person name="Provaznik J."/>
            <person name="Schrenkova J."/>
            <person name="Urbanova V."/>
            <person name="Ribeiro J.M."/>
            <person name="Kopacek P."/>
        </authorList>
    </citation>
    <scope>NUCLEOTIDE SEQUENCE</scope>
    <source>
        <tissue evidence="6">Gut</tissue>
    </source>
</reference>
<feature type="repeat" description="CHCR" evidence="4">
    <location>
        <begin position="573"/>
        <end position="740"/>
    </location>
</feature>
<dbReference type="AlphaFoldDB" id="A0A131Y170"/>
<dbReference type="GO" id="GO:0016020">
    <property type="term" value="C:membrane"/>
    <property type="evidence" value="ECO:0007669"/>
    <property type="project" value="TreeGrafter"/>
</dbReference>
<dbReference type="InterPro" id="IPR019452">
    <property type="entry name" value="VPS39/TGF_beta_rcpt-assoc_1"/>
</dbReference>
<evidence type="ECO:0000256" key="3">
    <source>
        <dbReference type="ARBA" id="ARBA00038201"/>
    </source>
</evidence>
<evidence type="ECO:0000313" key="7">
    <source>
        <dbReference type="EMBL" id="JAR88840.1"/>
    </source>
</evidence>
<organism evidence="6">
    <name type="scientific">Ixodes ricinus</name>
    <name type="common">Common tick</name>
    <name type="synonym">Acarus ricinus</name>
    <dbReference type="NCBI Taxonomy" id="34613"/>
    <lineage>
        <taxon>Eukaryota</taxon>
        <taxon>Metazoa</taxon>
        <taxon>Ecdysozoa</taxon>
        <taxon>Arthropoda</taxon>
        <taxon>Chelicerata</taxon>
        <taxon>Arachnida</taxon>
        <taxon>Acari</taxon>
        <taxon>Parasitiformes</taxon>
        <taxon>Ixodida</taxon>
        <taxon>Ixodoidea</taxon>
        <taxon>Ixodidae</taxon>
        <taxon>Ixodinae</taxon>
        <taxon>Ixodes</taxon>
    </lineage>
</organism>
<dbReference type="PANTHER" id="PTHR12894:SF49">
    <property type="entry name" value="VAM6_VPS39-LIKE PROTEIN"/>
    <property type="match status" value="1"/>
</dbReference>
<dbReference type="GO" id="GO:0005737">
    <property type="term" value="C:cytoplasm"/>
    <property type="evidence" value="ECO:0007669"/>
    <property type="project" value="TreeGrafter"/>
</dbReference>
<dbReference type="PANTHER" id="PTHR12894">
    <property type="entry name" value="CNH DOMAIN CONTAINING"/>
    <property type="match status" value="1"/>
</dbReference>
<evidence type="ECO:0000259" key="5">
    <source>
        <dbReference type="PROSITE" id="PS50219"/>
    </source>
</evidence>
<evidence type="ECO:0000256" key="1">
    <source>
        <dbReference type="ARBA" id="ARBA00004184"/>
    </source>
</evidence>
<name>A0A131Y170_IXORI</name>
<dbReference type="InterPro" id="IPR000547">
    <property type="entry name" value="Clathrin_H-chain/VPS_repeat"/>
</dbReference>
<keyword evidence="2" id="KW-0472">Membrane</keyword>
<comment type="similarity">
    <text evidence="3">Belongs to the VAM6/VPS39 family.</text>
</comment>
<dbReference type="Pfam" id="PF00780">
    <property type="entry name" value="CNH"/>
    <property type="match status" value="1"/>
</dbReference>
<evidence type="ECO:0000256" key="2">
    <source>
        <dbReference type="ARBA" id="ARBA00023136"/>
    </source>
</evidence>
<dbReference type="InterPro" id="IPR032914">
    <property type="entry name" value="Vam6/VPS39/TRAP1"/>
</dbReference>
<accession>A0A131Y170</accession>
<proteinExistence type="evidence at transcript level"/>
<feature type="domain" description="CNH" evidence="5">
    <location>
        <begin position="15"/>
        <end position="294"/>
    </location>
</feature>
<dbReference type="InterPro" id="IPR019453">
    <property type="entry name" value="VPS39/TGFA1_Znf"/>
</dbReference>
<dbReference type="GO" id="GO:0012505">
    <property type="term" value="C:endomembrane system"/>
    <property type="evidence" value="ECO:0007669"/>
    <property type="project" value="UniProtKB-SubCell"/>
</dbReference>
<dbReference type="EMBL" id="GEGO01006564">
    <property type="protein sequence ID" value="JAR88840.1"/>
    <property type="molecule type" value="Transcribed_RNA"/>
</dbReference>
<dbReference type="Pfam" id="PF10366">
    <property type="entry name" value="Vps39_1"/>
    <property type="match status" value="1"/>
</dbReference>
<reference evidence="7" key="2">
    <citation type="journal article" date="2018" name="PLoS Negl. Trop. Dis.">
        <title>Sialome diversity of ticks revealed by RNAseq of single tick salivary glands.</title>
        <authorList>
            <person name="Perner J."/>
            <person name="Kropackova S."/>
            <person name="Kopacek P."/>
            <person name="Ribeiro J.M."/>
        </authorList>
    </citation>
    <scope>NUCLEOTIDE SEQUENCE</scope>
    <source>
        <strain evidence="7">Siblings of single egg batch collected in Ceske Budejovice</strain>
        <tissue evidence="7">Salivary glands</tissue>
    </source>
</reference>
<dbReference type="PROSITE" id="PS50236">
    <property type="entry name" value="CHCR"/>
    <property type="match status" value="1"/>
</dbReference>
<comment type="subcellular location">
    <subcellularLocation>
        <location evidence="1">Endomembrane system</location>
        <topology evidence="1">Peripheral membrane protein</topology>
    </subcellularLocation>
</comment>
<protein>
    <submittedName>
        <fullName evidence="6">Putative vacuolar assembly/sorting</fullName>
    </submittedName>
</protein>
<dbReference type="GO" id="GO:0034058">
    <property type="term" value="P:endosomal vesicle fusion"/>
    <property type="evidence" value="ECO:0007669"/>
    <property type="project" value="TreeGrafter"/>
</dbReference>
<dbReference type="InterPro" id="IPR001180">
    <property type="entry name" value="CNH_dom"/>
</dbReference>
<dbReference type="GO" id="GO:0006886">
    <property type="term" value="P:intracellular protein transport"/>
    <property type="evidence" value="ECO:0007669"/>
    <property type="project" value="UniProtKB-UniRule"/>
</dbReference>
<dbReference type="Pfam" id="PF10367">
    <property type="entry name" value="zf-Vps39_C"/>
    <property type="match status" value="1"/>
</dbReference>
<sequence>MYDAYIPIQILKKLPLQIESAAAYDDKLLIGTRQGHLLVYKVVSRGSSDGTKYDVNLSCSNKFFAKKPIVQLCAIPELSLLISLSDNAVTVNHLGLEPNTPPIDCPALAKCKGCTLFSVNVQKQTTLTGEVKITLMLCAAVKRKLELFYWKNNTFCEHPQDLCVPDTPRSIVWCADESLLIGFRSEYNILKLCGETKQLFPTGKQPEPLCVKLKDDSFALGRDEMTIFVNSEGQPTHKYAVNWSEPPVCVSYDYPYLISVQSFGVEIRTIEPRVLIQKVVLQKPKLIVFSKSGQLYIASGGDIWCLVRTPIQDQIPQVLKEKNFELALKLAELLDATDFDLVAYKRHIQNLHAFDLFCKKKFEESMTIFVDLETDPSHVIGLFPDLLPAEYRRSLEYPDQIPELRDTDREAGLFALVDYLVQVRRRLLANSQHEPALTGIVQGSKTIKSRKQLLQIIDTTLLKCYLRTNVALVSSLLRLPDNYCHLDACERELKEHQKLSELIILYQTKNEHRKALDLLSEEARKPDSVLKGPERAISYLQQLGKDQSELVFEYSKWVVSEYPEEGLKIFTELQEKEAQELERHAVLNFLSKSAPTLVIPYLEHVIYQWDDRTEMFHNTLIHKYTEVVRNLIKNGNVAVDPGDPGPVGKTRADLVRFLESSECYTAENFPTHLLSDKLFEEAAVVMGKLGRHTEALEIYIRILRDPTKADRYCQKQYQRNPELNRDVFLTLLQMYLEPPNPSSQILSMHVGGASIVYKPHTENNGLVPGGAGSDVKMALRVLALHTYQIDPLRALQLLPPELLVSDVRDFLRKVLDRRSRKLHDAELYKSLLFAENLQVQERCMRCKSIKLVVAELDSCGICQKRIGKSAFARFPDGAVVHYSCKHAHETILREAAPKIALADTATRDSHVNAR</sequence>
<dbReference type="PROSITE" id="PS50219">
    <property type="entry name" value="CNH"/>
    <property type="match status" value="1"/>
</dbReference>
<evidence type="ECO:0000256" key="4">
    <source>
        <dbReference type="PROSITE-ProRule" id="PRU01006"/>
    </source>
</evidence>